<dbReference type="PROSITE" id="PS51257">
    <property type="entry name" value="PROKAR_LIPOPROTEIN"/>
    <property type="match status" value="1"/>
</dbReference>
<protein>
    <submittedName>
        <fullName evidence="2">Uncharacterized protein</fullName>
    </submittedName>
</protein>
<keyword evidence="3" id="KW-1185">Reference proteome</keyword>
<feature type="region of interest" description="Disordered" evidence="1">
    <location>
        <begin position="28"/>
        <end position="63"/>
    </location>
</feature>
<proteinExistence type="predicted"/>
<dbReference type="EMBL" id="BOQN01000029">
    <property type="protein sequence ID" value="GIM90452.1"/>
    <property type="molecule type" value="Genomic_DNA"/>
</dbReference>
<evidence type="ECO:0000313" key="2">
    <source>
        <dbReference type="EMBL" id="GIM90452.1"/>
    </source>
</evidence>
<feature type="compositionally biased region" description="Low complexity" evidence="1">
    <location>
        <begin position="51"/>
        <end position="63"/>
    </location>
</feature>
<reference evidence="2 3" key="1">
    <citation type="submission" date="2021-03" db="EMBL/GenBank/DDBJ databases">
        <title>Whole genome shotgun sequence of Actinoplanes toevensis NBRC 105298.</title>
        <authorList>
            <person name="Komaki H."/>
            <person name="Tamura T."/>
        </authorList>
    </citation>
    <scope>NUCLEOTIDE SEQUENCE [LARGE SCALE GENOMIC DNA]</scope>
    <source>
        <strain evidence="2 3">NBRC 105298</strain>
    </source>
</reference>
<dbReference type="AlphaFoldDB" id="A0A919VZS1"/>
<accession>A0A919VZS1</accession>
<sequence length="178" mass="17649">MSLRRSVSIAAVSLSLLAGCSHDKPEKSDIAAGPIAQPGVSESAAGPLSFPAGATPTTATAPATAAATPTLGATAGATAAPATTRPRVTADPSRPTALPRPNVGSLQNAWITATVTRGGTGPCYTLTSTDGATYAVYSTQGIKLANGDKVRARITPGTTPVNCGTGQPARLERLQLAG</sequence>
<dbReference type="Proteomes" id="UP000677082">
    <property type="component" value="Unassembled WGS sequence"/>
</dbReference>
<organism evidence="2 3">
    <name type="scientific">Paractinoplanes toevensis</name>
    <dbReference type="NCBI Taxonomy" id="571911"/>
    <lineage>
        <taxon>Bacteria</taxon>
        <taxon>Bacillati</taxon>
        <taxon>Actinomycetota</taxon>
        <taxon>Actinomycetes</taxon>
        <taxon>Micromonosporales</taxon>
        <taxon>Micromonosporaceae</taxon>
        <taxon>Paractinoplanes</taxon>
    </lineage>
</organism>
<gene>
    <name evidence="2" type="ORF">Ato02nite_022450</name>
</gene>
<feature type="compositionally biased region" description="Low complexity" evidence="1">
    <location>
        <begin position="75"/>
        <end position="84"/>
    </location>
</feature>
<feature type="region of interest" description="Disordered" evidence="1">
    <location>
        <begin position="75"/>
        <end position="103"/>
    </location>
</feature>
<evidence type="ECO:0000256" key="1">
    <source>
        <dbReference type="SAM" id="MobiDB-lite"/>
    </source>
</evidence>
<evidence type="ECO:0000313" key="3">
    <source>
        <dbReference type="Proteomes" id="UP000677082"/>
    </source>
</evidence>
<name>A0A919VZS1_9ACTN</name>
<comment type="caution">
    <text evidence="2">The sequence shown here is derived from an EMBL/GenBank/DDBJ whole genome shotgun (WGS) entry which is preliminary data.</text>
</comment>